<comment type="caution">
    <text evidence="4">The sequence shown here is derived from an EMBL/GenBank/DDBJ whole genome shotgun (WGS) entry which is preliminary data.</text>
</comment>
<evidence type="ECO:0000313" key="4">
    <source>
        <dbReference type="EMBL" id="KAK9665755.1"/>
    </source>
</evidence>
<dbReference type="InterPro" id="IPR056690">
    <property type="entry name" value="DUF7788"/>
</dbReference>
<keyword evidence="5" id="KW-1185">Reference proteome</keyword>
<evidence type="ECO:0000313" key="5">
    <source>
        <dbReference type="Proteomes" id="UP001443914"/>
    </source>
</evidence>
<feature type="region of interest" description="Disordered" evidence="1">
    <location>
        <begin position="1"/>
        <end position="34"/>
    </location>
</feature>
<name>A0AAW1GQ40_SAPOF</name>
<feature type="domain" description="DUF7788" evidence="3">
    <location>
        <begin position="406"/>
        <end position="563"/>
    </location>
</feature>
<dbReference type="AlphaFoldDB" id="A0AAW1GQ40"/>
<feature type="domain" description="DUF2828" evidence="2">
    <location>
        <begin position="38"/>
        <end position="396"/>
    </location>
</feature>
<evidence type="ECO:0000256" key="1">
    <source>
        <dbReference type="SAM" id="MobiDB-lite"/>
    </source>
</evidence>
<dbReference type="PANTHER" id="PTHR31373">
    <property type="entry name" value="OS06G0652100 PROTEIN"/>
    <property type="match status" value="1"/>
</dbReference>
<evidence type="ECO:0000259" key="3">
    <source>
        <dbReference type="Pfam" id="PF25043"/>
    </source>
</evidence>
<dbReference type="Proteomes" id="UP001443914">
    <property type="component" value="Unassembled WGS sequence"/>
</dbReference>
<reference evidence="4" key="1">
    <citation type="submission" date="2024-03" db="EMBL/GenBank/DDBJ databases">
        <title>WGS assembly of Saponaria officinalis var. Norfolk2.</title>
        <authorList>
            <person name="Jenkins J."/>
            <person name="Shu S."/>
            <person name="Grimwood J."/>
            <person name="Barry K."/>
            <person name="Goodstein D."/>
            <person name="Schmutz J."/>
            <person name="Leebens-Mack J."/>
            <person name="Osbourn A."/>
        </authorList>
    </citation>
    <scope>NUCLEOTIDE SEQUENCE [LARGE SCALE GENOMIC DNA]</scope>
    <source>
        <strain evidence="4">JIC</strain>
    </source>
</reference>
<feature type="compositionally biased region" description="Polar residues" evidence="1">
    <location>
        <begin position="25"/>
        <end position="34"/>
    </location>
</feature>
<sequence>MSPSLLGPPELQSTTTVDSHPKIKSQPSITPESQTTVTSYISTGNPCLDFFHVAPGTPQEELIQRLQLSYQNNPLKTLKLICNLRGVKGCGKNDKEGFYHSALWLHKNHPKTLANNVGRVASFGSLKDLLEILFRVLEGFDVRKRMKDAWEIEKPNFFAKKWALTKSRLSELDNQKRKAAKAEKKVCKAKKAIDRYSHDPEYKYLFDCICDVFADLLRKDLELLRGDMGEFRGKLSLAAKWCPSLDSSYDESLLICESIAKKVFPREEYLEYEGIEEAHYAYRVRTRLRKEVLVPLRKELELPEVYMCAKRWRDIPYESVHSLAMHLGKKVFLKRDCNGFEEYLEEVRDGESTISAGALLPHEIICGVSQGSLKLDQVLQLQWTRMVDDLGKQGSLINCIGVCDNVMNDVSVALLLLVSELTVDPWKGKVVSKDEGVVEINGEKLDSKVDFVRGMYSYGSIDLHEVFDRVLDFAVEKKLGDEQMIRRLFVFTETEIVGQFWGKREYAEMQRKFLEKGYEKVPEIVFWNVKNSVGGFNVRCDEPGVGVVSGFSKNLMGLFVHELAEFTPEAVMDAAISSPDYDLLEIYD</sequence>
<evidence type="ECO:0000259" key="2">
    <source>
        <dbReference type="Pfam" id="PF11443"/>
    </source>
</evidence>
<organism evidence="4 5">
    <name type="scientific">Saponaria officinalis</name>
    <name type="common">Common soapwort</name>
    <name type="synonym">Lychnis saponaria</name>
    <dbReference type="NCBI Taxonomy" id="3572"/>
    <lineage>
        <taxon>Eukaryota</taxon>
        <taxon>Viridiplantae</taxon>
        <taxon>Streptophyta</taxon>
        <taxon>Embryophyta</taxon>
        <taxon>Tracheophyta</taxon>
        <taxon>Spermatophyta</taxon>
        <taxon>Magnoliopsida</taxon>
        <taxon>eudicotyledons</taxon>
        <taxon>Gunneridae</taxon>
        <taxon>Pentapetalae</taxon>
        <taxon>Caryophyllales</taxon>
        <taxon>Caryophyllaceae</taxon>
        <taxon>Caryophylleae</taxon>
        <taxon>Saponaria</taxon>
    </lineage>
</organism>
<dbReference type="PANTHER" id="PTHR31373:SF17">
    <property type="entry name" value="OS06G0652100 PROTEIN"/>
    <property type="match status" value="1"/>
</dbReference>
<dbReference type="Pfam" id="PF11443">
    <property type="entry name" value="DUF2828"/>
    <property type="match status" value="1"/>
</dbReference>
<dbReference type="InterPro" id="IPR011205">
    <property type="entry name" value="UCP015417_vWA"/>
</dbReference>
<proteinExistence type="predicted"/>
<dbReference type="InterPro" id="IPR058580">
    <property type="entry name" value="DUF2828"/>
</dbReference>
<protein>
    <submittedName>
        <fullName evidence="4">Uncharacterized protein</fullName>
    </submittedName>
</protein>
<accession>A0AAW1GQ40</accession>
<dbReference type="Pfam" id="PF25043">
    <property type="entry name" value="DUF7788"/>
    <property type="match status" value="1"/>
</dbReference>
<gene>
    <name evidence="4" type="ORF">RND81_14G133700</name>
</gene>
<dbReference type="PIRSF" id="PIRSF015417">
    <property type="entry name" value="T31B5_30_vWA"/>
    <property type="match status" value="1"/>
</dbReference>
<dbReference type="EMBL" id="JBDFQZ010000014">
    <property type="protein sequence ID" value="KAK9665755.1"/>
    <property type="molecule type" value="Genomic_DNA"/>
</dbReference>